<comment type="caution">
    <text evidence="9">The sequence shown here is derived from an EMBL/GenBank/DDBJ whole genome shotgun (WGS) entry which is preliminary data.</text>
</comment>
<gene>
    <name evidence="9" type="ORF">AAV94_11615</name>
</gene>
<dbReference type="Proteomes" id="UP000050580">
    <property type="component" value="Unassembled WGS sequence"/>
</dbReference>
<keyword evidence="3" id="KW-0808">Transferase</keyword>
<evidence type="ECO:0000313" key="9">
    <source>
        <dbReference type="EMBL" id="KKW67230.1"/>
    </source>
</evidence>
<reference evidence="9 10" key="1">
    <citation type="submission" date="2015-05" db="EMBL/GenBank/DDBJ databases">
        <title>Draft genome sequence of Lampropedia sp. CT6, isolated from the microbial mat of a hot water spring, located at Manikaran, India.</title>
        <authorList>
            <person name="Tripathi C."/>
            <person name="Rani P."/>
            <person name="Mahato N.K."/>
            <person name="Lal R."/>
        </authorList>
    </citation>
    <scope>NUCLEOTIDE SEQUENCE [LARGE SCALE GENOMIC DNA]</scope>
    <source>
        <strain evidence="9 10">CT6</strain>
    </source>
</reference>
<dbReference type="PANTHER" id="PTHR30576">
    <property type="entry name" value="COLANIC BIOSYNTHESIS UDP-GLUCOSE LIPID CARRIER TRANSFERASE"/>
    <property type="match status" value="1"/>
</dbReference>
<feature type="transmembrane region" description="Helical" evidence="7">
    <location>
        <begin position="53"/>
        <end position="71"/>
    </location>
</feature>
<proteinExistence type="inferred from homology"/>
<keyword evidence="10" id="KW-1185">Reference proteome</keyword>
<organism evidence="9 10">
    <name type="scientific">Lampropedia cohaerens</name>
    <dbReference type="NCBI Taxonomy" id="1610491"/>
    <lineage>
        <taxon>Bacteria</taxon>
        <taxon>Pseudomonadati</taxon>
        <taxon>Pseudomonadota</taxon>
        <taxon>Betaproteobacteria</taxon>
        <taxon>Burkholderiales</taxon>
        <taxon>Comamonadaceae</taxon>
        <taxon>Lampropedia</taxon>
    </lineage>
</organism>
<protein>
    <recommendedName>
        <fullName evidence="8">Bacterial sugar transferase domain-containing protein</fullName>
    </recommendedName>
</protein>
<comment type="subcellular location">
    <subcellularLocation>
        <location evidence="1">Membrane</location>
        <topology evidence="1">Multi-pass membrane protein</topology>
    </subcellularLocation>
</comment>
<keyword evidence="5 7" id="KW-1133">Transmembrane helix</keyword>
<evidence type="ECO:0000259" key="8">
    <source>
        <dbReference type="Pfam" id="PF02397"/>
    </source>
</evidence>
<accession>A0A0U1PXK1</accession>
<keyword evidence="4 7" id="KW-0812">Transmembrane</keyword>
<evidence type="ECO:0000256" key="3">
    <source>
        <dbReference type="ARBA" id="ARBA00022679"/>
    </source>
</evidence>
<feature type="transmembrane region" description="Helical" evidence="7">
    <location>
        <begin position="83"/>
        <end position="104"/>
    </location>
</feature>
<feature type="transmembrane region" description="Helical" evidence="7">
    <location>
        <begin position="241"/>
        <end position="262"/>
    </location>
</feature>
<dbReference type="EMBL" id="LBNQ01000034">
    <property type="protein sequence ID" value="KKW67230.1"/>
    <property type="molecule type" value="Genomic_DNA"/>
</dbReference>
<dbReference type="OrthoDB" id="9808602at2"/>
<comment type="similarity">
    <text evidence="2">Belongs to the bacterial sugar transferase family.</text>
</comment>
<evidence type="ECO:0000256" key="5">
    <source>
        <dbReference type="ARBA" id="ARBA00022989"/>
    </source>
</evidence>
<evidence type="ECO:0000256" key="1">
    <source>
        <dbReference type="ARBA" id="ARBA00004141"/>
    </source>
</evidence>
<dbReference type="GO" id="GO:0016780">
    <property type="term" value="F:phosphotransferase activity, for other substituted phosphate groups"/>
    <property type="evidence" value="ECO:0007669"/>
    <property type="project" value="TreeGrafter"/>
</dbReference>
<name>A0A0U1PXK1_9BURK</name>
<dbReference type="PATRIC" id="fig|1610491.3.peg.2489"/>
<dbReference type="GO" id="GO:0016020">
    <property type="term" value="C:membrane"/>
    <property type="evidence" value="ECO:0007669"/>
    <property type="project" value="UniProtKB-SubCell"/>
</dbReference>
<dbReference type="STRING" id="1610491.AAV94_11615"/>
<dbReference type="NCBIfam" id="TIGR03025">
    <property type="entry name" value="EPS_sugtrans"/>
    <property type="match status" value="1"/>
</dbReference>
<evidence type="ECO:0000256" key="7">
    <source>
        <dbReference type="SAM" id="Phobius"/>
    </source>
</evidence>
<dbReference type="InterPro" id="IPR003362">
    <property type="entry name" value="Bact_transf"/>
</dbReference>
<evidence type="ECO:0000256" key="2">
    <source>
        <dbReference type="ARBA" id="ARBA00006464"/>
    </source>
</evidence>
<evidence type="ECO:0000313" key="10">
    <source>
        <dbReference type="Proteomes" id="UP000050580"/>
    </source>
</evidence>
<evidence type="ECO:0000256" key="6">
    <source>
        <dbReference type="ARBA" id="ARBA00023136"/>
    </source>
</evidence>
<evidence type="ECO:0000256" key="4">
    <source>
        <dbReference type="ARBA" id="ARBA00022692"/>
    </source>
</evidence>
<dbReference type="InterPro" id="IPR017475">
    <property type="entry name" value="EPS_sugar_tfrase"/>
</dbReference>
<sequence length="423" mass="48313">MTYPSPRRFRRLYEQILLSRPFSIAIGCLVAVILPCLAAWSKNELLTPDGNQKTTILVATLAYLGSHLANMHSRNMLPAIKPTIFMAPQTLLIYSLSAAVTLILNLEASLHVLMASGVLAILWQYLEYTCTHKHRRWKMAVIPGGRYTEEILKSDFITPFSLERLELDRRYDGVVADFDRADKNIEKFLAQCALNRTAVYDAKYIYEWLTGRTKINRMTENNIGATLPSPGYERTKQIIDILIVVFSLPVVLPIGLITALLIKLESPGPTIYTQTRIGQGNKPFTIYKFRSMRFDRDAPEQFAGENDPRITRVGKIIRKLRIDELPQFLNILKGEMSLIGPRPEQPSFVQEYEQKLPFYNYRHIMKPGISGWAQVRHGYTASIDETQIKIEHDFYYIKHCSLALDLIVAILTVRIMLTGFGAR</sequence>
<dbReference type="Pfam" id="PF02397">
    <property type="entry name" value="Bac_transf"/>
    <property type="match status" value="1"/>
</dbReference>
<dbReference type="AlphaFoldDB" id="A0A0U1PXK1"/>
<keyword evidence="6 7" id="KW-0472">Membrane</keyword>
<dbReference type="PANTHER" id="PTHR30576:SF0">
    <property type="entry name" value="UNDECAPRENYL-PHOSPHATE N-ACETYLGALACTOSAMINYL 1-PHOSPHATE TRANSFERASE-RELATED"/>
    <property type="match status" value="1"/>
</dbReference>
<feature type="transmembrane region" description="Helical" evidence="7">
    <location>
        <begin position="110"/>
        <end position="128"/>
    </location>
</feature>
<feature type="transmembrane region" description="Helical" evidence="7">
    <location>
        <begin position="21"/>
        <end position="41"/>
    </location>
</feature>
<dbReference type="RefSeq" id="WP_046742413.1">
    <property type="nucleotide sequence ID" value="NZ_LBNQ01000034.1"/>
</dbReference>
<feature type="domain" description="Bacterial sugar transferase" evidence="8">
    <location>
        <begin position="236"/>
        <end position="417"/>
    </location>
</feature>